<protein>
    <submittedName>
        <fullName evidence="3">Uncharacterized protein</fullName>
    </submittedName>
</protein>
<keyword evidence="4" id="KW-1185">Reference proteome</keyword>
<dbReference type="EMBL" id="FOGS01000013">
    <property type="protein sequence ID" value="SES30076.1"/>
    <property type="molecule type" value="Genomic_DNA"/>
</dbReference>
<sequence length="333" mass="36691">MGLLDLIFGSKKKEKEKSHPQGSEAGAELTFLDNFIRIQSIGFFGQFKKSPSGEWIVGWSDSDPEGGIGGHRESGHGRYILYNTVEKKLILQGELERPNSADVANNGSFSVEDWHFGSELSGTFYVFSCSGEELVKKKFSANILNSAISDNGLLAICQTANARSGNDGNLLVGFRIKERDDVFSINPSTGWAEAYEFDEEDFRFGVVLKGVGTFFYGSDGVLLDPHKFDLARLRSNRYEISLIASQEIVKSDQSSLEQVEEALKASSKAIQAGTERNDYWKAIALKVNGLANERLGRDEDALAAFDSAIKLNPKIGVKRNANAIRKRLNNKSS</sequence>
<dbReference type="InterPro" id="IPR019734">
    <property type="entry name" value="TPR_rpt"/>
</dbReference>
<dbReference type="SUPFAM" id="SSF48452">
    <property type="entry name" value="TPR-like"/>
    <property type="match status" value="1"/>
</dbReference>
<feature type="region of interest" description="Disordered" evidence="2">
    <location>
        <begin position="1"/>
        <end position="24"/>
    </location>
</feature>
<evidence type="ECO:0000256" key="1">
    <source>
        <dbReference type="PROSITE-ProRule" id="PRU00339"/>
    </source>
</evidence>
<feature type="repeat" description="TPR" evidence="1">
    <location>
        <begin position="282"/>
        <end position="315"/>
    </location>
</feature>
<gene>
    <name evidence="3" type="ORF">SAMN04487958_1134</name>
</gene>
<accession>A0A1H9W7Y9</accession>
<name>A0A1H9W7Y9_9GAMM</name>
<dbReference type="RefSeq" id="WP_092829586.1">
    <property type="nucleotide sequence ID" value="NZ_FOGS01000013.1"/>
</dbReference>
<reference evidence="4" key="1">
    <citation type="submission" date="2016-10" db="EMBL/GenBank/DDBJ databases">
        <authorList>
            <person name="Varghese N."/>
            <person name="Submissions S."/>
        </authorList>
    </citation>
    <scope>NUCLEOTIDE SEQUENCE [LARGE SCALE GENOMIC DNA]</scope>
    <source>
        <strain evidence="4">CGMCC 1.6495</strain>
    </source>
</reference>
<proteinExistence type="predicted"/>
<dbReference type="InterPro" id="IPR011990">
    <property type="entry name" value="TPR-like_helical_dom_sf"/>
</dbReference>
<organism evidence="3 4">
    <name type="scientific">Vreelandella subterranea</name>
    <dbReference type="NCBI Taxonomy" id="416874"/>
    <lineage>
        <taxon>Bacteria</taxon>
        <taxon>Pseudomonadati</taxon>
        <taxon>Pseudomonadota</taxon>
        <taxon>Gammaproteobacteria</taxon>
        <taxon>Oceanospirillales</taxon>
        <taxon>Halomonadaceae</taxon>
        <taxon>Vreelandella</taxon>
    </lineage>
</organism>
<dbReference type="PROSITE" id="PS50005">
    <property type="entry name" value="TPR"/>
    <property type="match status" value="1"/>
</dbReference>
<dbReference type="AlphaFoldDB" id="A0A1H9W7Y9"/>
<keyword evidence="1" id="KW-0802">TPR repeat</keyword>
<evidence type="ECO:0000256" key="2">
    <source>
        <dbReference type="SAM" id="MobiDB-lite"/>
    </source>
</evidence>
<dbReference type="Gene3D" id="1.25.40.10">
    <property type="entry name" value="Tetratricopeptide repeat domain"/>
    <property type="match status" value="1"/>
</dbReference>
<dbReference type="Proteomes" id="UP000198505">
    <property type="component" value="Unassembled WGS sequence"/>
</dbReference>
<evidence type="ECO:0000313" key="4">
    <source>
        <dbReference type="Proteomes" id="UP000198505"/>
    </source>
</evidence>
<evidence type="ECO:0000313" key="3">
    <source>
        <dbReference type="EMBL" id="SES30076.1"/>
    </source>
</evidence>
<dbReference type="STRING" id="416874.SAMN04487958_1134"/>